<protein>
    <submittedName>
        <fullName evidence="2">Uncharacterized protein</fullName>
    </submittedName>
</protein>
<keyword evidence="3" id="KW-1185">Reference proteome</keyword>
<dbReference type="GO" id="GO:0005737">
    <property type="term" value="C:cytoplasm"/>
    <property type="evidence" value="ECO:0000318"/>
    <property type="project" value="GO_Central"/>
</dbReference>
<evidence type="ECO:0000256" key="1">
    <source>
        <dbReference type="ARBA" id="ARBA00022679"/>
    </source>
</evidence>
<evidence type="ECO:0000313" key="3">
    <source>
        <dbReference type="Proteomes" id="UP000001064"/>
    </source>
</evidence>
<dbReference type="RefSeq" id="XP_003286037.1">
    <property type="nucleotide sequence ID" value="XM_003285989.1"/>
</dbReference>
<sequence>MKYFFNKETNTVKYYPVKASWRKYIGPLEYFLSPVFVRGGLWFKGKIDVERFIKAMGNALIEYDFFLSFLYRDENGQFYACYPPKSKESDGQQQLEIEKRQDSIECSALEMILPKKIISPAQFSGFTPYLKGVSIGALKLTVFSDGFVVGYNVNHTFFDQAGIFYFCKYLSHLYTYGSMGIELKNPYIFDSVSLENENIRLDNVNEAREYGVSKLGVFYTPISNSVSPDDGGVAECFSKNSQINLMFDLKRGAALSKGDIINAVLFKVYTFTSSLSDDQDFTMVYSINIRSKLGLGQEAIGYLVHHGKMILKVNDIREKSLLDLAKISRESVLAITMDQFKDDYSYYKCLQENGENMLDYVGKPMFNYSRVTNWTSFDYHNIQFDDVVPFSLRTPCITRYGYNIISFNVDKNDGIIEIGKSFIENYNTERYESTLKPEAIKKKRSRAEFLNEARFNIQVIATAYIHFKNSYGNEPFLISIEVNSMDEKWDNCCTIREHQAISLGGSVLDAFNFTKENELMSIFKYIGNDIERLSKMAQKLEEFESLICHSDSVFGPRLRKTWVQFKCGENHKYCEKIEKLAKDNNFFPEDISLLLRAYFFVSPFYQGNHIGSNFFYEIIETQKVRPKKITLISKSTKQATEFWFSKIGFLKDSILSNKGTKKVTLDVVDDFLKLLKKS</sequence>
<dbReference type="InterPro" id="IPR023213">
    <property type="entry name" value="CAT-like_dom_sf"/>
</dbReference>
<dbReference type="Proteomes" id="UP000001064">
    <property type="component" value="Unassembled WGS sequence"/>
</dbReference>
<dbReference type="eggNOG" id="ENOG502T0KU">
    <property type="taxonomic scope" value="Eukaryota"/>
</dbReference>
<evidence type="ECO:0000313" key="2">
    <source>
        <dbReference type="EMBL" id="EGC37473.1"/>
    </source>
</evidence>
<dbReference type="GeneID" id="10499833"/>
<dbReference type="PANTHER" id="PTHR31896">
    <property type="entry name" value="FAMILY REGULATORY PROTEIN, PUTATIVE (AFU_ORTHOLOGUE AFUA_3G14730)-RELATED"/>
    <property type="match status" value="1"/>
</dbReference>
<gene>
    <name evidence="2" type="ORF">DICPUDRAFT_149964</name>
</gene>
<dbReference type="GO" id="GO:0016747">
    <property type="term" value="F:acyltransferase activity, transferring groups other than amino-acyl groups"/>
    <property type="evidence" value="ECO:0000318"/>
    <property type="project" value="GO_Central"/>
</dbReference>
<keyword evidence="1" id="KW-0808">Transferase</keyword>
<proteinExistence type="predicted"/>
<reference evidence="3" key="1">
    <citation type="journal article" date="2011" name="Genome Biol.">
        <title>Comparative genomics of the social amoebae Dictyostelium discoideum and Dictyostelium purpureum.</title>
        <authorList>
            <consortium name="US DOE Joint Genome Institute (JGI-PGF)"/>
            <person name="Sucgang R."/>
            <person name="Kuo A."/>
            <person name="Tian X."/>
            <person name="Salerno W."/>
            <person name="Parikh A."/>
            <person name="Feasley C.L."/>
            <person name="Dalin E."/>
            <person name="Tu H."/>
            <person name="Huang E."/>
            <person name="Barry K."/>
            <person name="Lindquist E."/>
            <person name="Shapiro H."/>
            <person name="Bruce D."/>
            <person name="Schmutz J."/>
            <person name="Salamov A."/>
            <person name="Fey P."/>
            <person name="Gaudet P."/>
            <person name="Anjard C."/>
            <person name="Babu M.M."/>
            <person name="Basu S."/>
            <person name="Bushmanova Y."/>
            <person name="van der Wel H."/>
            <person name="Katoh-Kurasawa M."/>
            <person name="Dinh C."/>
            <person name="Coutinho P.M."/>
            <person name="Saito T."/>
            <person name="Elias M."/>
            <person name="Schaap P."/>
            <person name="Kay R.R."/>
            <person name="Henrissat B."/>
            <person name="Eichinger L."/>
            <person name="Rivero F."/>
            <person name="Putnam N.H."/>
            <person name="West C.M."/>
            <person name="Loomis W.F."/>
            <person name="Chisholm R.L."/>
            <person name="Shaulsky G."/>
            <person name="Strassmann J.E."/>
            <person name="Queller D.C."/>
            <person name="Kuspa A."/>
            <person name="Grigoriev I.V."/>
        </authorList>
    </citation>
    <scope>NUCLEOTIDE SEQUENCE [LARGE SCALE GENOMIC DNA]</scope>
    <source>
        <strain evidence="3">QSDP1</strain>
    </source>
</reference>
<dbReference type="InParanoid" id="F0ZF42"/>
<dbReference type="PANTHER" id="PTHR31896:SF64">
    <property type="entry name" value="TRICHOTHECENE 3-O-ACETYLTRANSFERASE"/>
    <property type="match status" value="1"/>
</dbReference>
<dbReference type="EMBL" id="GL870999">
    <property type="protein sequence ID" value="EGC37473.1"/>
    <property type="molecule type" value="Genomic_DNA"/>
</dbReference>
<dbReference type="KEGG" id="dpp:DICPUDRAFT_149964"/>
<organism evidence="2 3">
    <name type="scientific">Dictyostelium purpureum</name>
    <name type="common">Slime mold</name>
    <dbReference type="NCBI Taxonomy" id="5786"/>
    <lineage>
        <taxon>Eukaryota</taxon>
        <taxon>Amoebozoa</taxon>
        <taxon>Evosea</taxon>
        <taxon>Eumycetozoa</taxon>
        <taxon>Dictyostelia</taxon>
        <taxon>Dictyosteliales</taxon>
        <taxon>Dictyosteliaceae</taxon>
        <taxon>Dictyostelium</taxon>
    </lineage>
</organism>
<dbReference type="VEuPathDB" id="AmoebaDB:DICPUDRAFT_149964"/>
<dbReference type="InterPro" id="IPR051283">
    <property type="entry name" value="Sec_Metabolite_Acyltrans"/>
</dbReference>
<dbReference type="Gene3D" id="3.30.559.10">
    <property type="entry name" value="Chloramphenicol acetyltransferase-like domain"/>
    <property type="match status" value="2"/>
</dbReference>
<dbReference type="OrthoDB" id="18526at2759"/>
<accession>F0ZF42</accession>
<name>F0ZF42_DICPU</name>
<dbReference type="AlphaFoldDB" id="F0ZF42"/>